<feature type="coiled-coil region" evidence="15">
    <location>
        <begin position="117"/>
        <end position="144"/>
    </location>
</feature>
<evidence type="ECO:0000259" key="18">
    <source>
        <dbReference type="PROSITE" id="PS50020"/>
    </source>
</evidence>
<keyword evidence="5" id="KW-1003">Cell membrane</keyword>
<dbReference type="PANTHER" id="PTHR14791">
    <property type="entry name" value="BOMB/KIRA PROTEINS"/>
    <property type="match status" value="1"/>
</dbReference>
<keyword evidence="9" id="KW-0805">Transcription regulation</keyword>
<feature type="compositionally biased region" description="Basic and acidic residues" evidence="16">
    <location>
        <begin position="1059"/>
        <end position="1069"/>
    </location>
</feature>
<feature type="coiled-coil region" evidence="15">
    <location>
        <begin position="168"/>
        <end position="195"/>
    </location>
</feature>
<comment type="subunit">
    <text evidence="14">Forms a complex with Mer and Ex. Interacts (via domain WW 1) with Ex (via RXPPXY motif). Interacts with Mer, Sav, Hpo and Wts.</text>
</comment>
<dbReference type="InterPro" id="IPR035892">
    <property type="entry name" value="C2_domain_sf"/>
</dbReference>
<feature type="compositionally biased region" description="Polar residues" evidence="16">
    <location>
        <begin position="918"/>
        <end position="933"/>
    </location>
</feature>
<dbReference type="OrthoDB" id="2020426at2759"/>
<reference evidence="20 21" key="1">
    <citation type="submission" date="2025-04" db="UniProtKB">
        <authorList>
            <consortium name="RefSeq"/>
        </authorList>
    </citation>
    <scope>IDENTIFICATION</scope>
    <source>
        <tissue evidence="20 21">Gonads</tissue>
    </source>
</reference>
<feature type="coiled-coil region" evidence="15">
    <location>
        <begin position="1190"/>
        <end position="1217"/>
    </location>
</feature>
<gene>
    <name evidence="20 21" type="primary">LOC106158099</name>
</gene>
<comment type="subcellular location">
    <subcellularLocation>
        <location evidence="1">Apical cell membrane</location>
    </subcellularLocation>
    <subcellularLocation>
        <location evidence="2">Cytoplasm</location>
    </subcellularLocation>
</comment>
<dbReference type="InterPro" id="IPR000008">
    <property type="entry name" value="C2_dom"/>
</dbReference>
<feature type="region of interest" description="Disordered" evidence="16">
    <location>
        <begin position="583"/>
        <end position="631"/>
    </location>
</feature>
<dbReference type="GO" id="GO:0019900">
    <property type="term" value="F:kinase binding"/>
    <property type="evidence" value="ECO:0007669"/>
    <property type="project" value="TreeGrafter"/>
</dbReference>
<dbReference type="Gene3D" id="2.20.70.10">
    <property type="match status" value="2"/>
</dbReference>
<evidence type="ECO:0000256" key="3">
    <source>
        <dbReference type="ARBA" id="ARBA00010585"/>
    </source>
</evidence>
<dbReference type="RefSeq" id="XP_013389420.1">
    <property type="nucleotide sequence ID" value="XM_013533966.1"/>
</dbReference>
<feature type="region of interest" description="Disordered" evidence="16">
    <location>
        <begin position="918"/>
        <end position="1097"/>
    </location>
</feature>
<comment type="function">
    <text evidence="13">Regulator of the Hippo/SWH (Sav/Wts/Hpo) signaling pathway, a signaling pathway that plays a pivotal role in organ size control and tumor suppression by restricting proliferation and promoting apoptosis. The core of this pathway is composed of a kinase cascade wherein Hippo (Hpo), in complex with its regulatory protein Salvador (Sav), phosphorylates and activates Warts (Wts) in complex with its regulatory protein Mats, which in turn phosphorylates and inactivates the Yorkie (Yki) oncoprotein. Kibra acts synergistically along with Ex and Mer to regulate the Hippo signaling pathway.</text>
</comment>
<dbReference type="GO" id="GO:0046621">
    <property type="term" value="P:negative regulation of organ growth"/>
    <property type="evidence" value="ECO:0007669"/>
    <property type="project" value="TreeGrafter"/>
</dbReference>
<evidence type="ECO:0000256" key="10">
    <source>
        <dbReference type="ARBA" id="ARBA00023054"/>
    </source>
</evidence>
<evidence type="ECO:0000256" key="12">
    <source>
        <dbReference type="ARBA" id="ARBA00023163"/>
    </source>
</evidence>
<dbReference type="PROSITE" id="PS50020">
    <property type="entry name" value="WW_DOMAIN_2"/>
    <property type="match status" value="2"/>
</dbReference>
<dbReference type="PANTHER" id="PTHR14791:SF29">
    <property type="entry name" value="PROTEIN KIBRA"/>
    <property type="match status" value="1"/>
</dbReference>
<dbReference type="GO" id="GO:0035330">
    <property type="term" value="P:regulation of hippo signaling"/>
    <property type="evidence" value="ECO:0007669"/>
    <property type="project" value="TreeGrafter"/>
</dbReference>
<evidence type="ECO:0000256" key="13">
    <source>
        <dbReference type="ARBA" id="ARBA00024960"/>
    </source>
</evidence>
<dbReference type="PROSITE" id="PS50004">
    <property type="entry name" value="C2"/>
    <property type="match status" value="1"/>
</dbReference>
<evidence type="ECO:0000256" key="2">
    <source>
        <dbReference type="ARBA" id="ARBA00004496"/>
    </source>
</evidence>
<keyword evidence="11" id="KW-0472">Membrane</keyword>
<dbReference type="Gene3D" id="2.60.40.150">
    <property type="entry name" value="C2 domain"/>
    <property type="match status" value="1"/>
</dbReference>
<accession>A0A1S3HTP9</accession>
<evidence type="ECO:0000256" key="4">
    <source>
        <dbReference type="ARBA" id="ARBA00013712"/>
    </source>
</evidence>
<protein>
    <recommendedName>
        <fullName evidence="4">Protein kibra</fullName>
    </recommendedName>
</protein>
<keyword evidence="7" id="KW-0597">Phosphoprotein</keyword>
<evidence type="ECO:0000256" key="8">
    <source>
        <dbReference type="ARBA" id="ARBA00022737"/>
    </source>
</evidence>
<feature type="region of interest" description="Disordered" evidence="16">
    <location>
        <begin position="882"/>
        <end position="904"/>
    </location>
</feature>
<dbReference type="SUPFAM" id="SSF51045">
    <property type="entry name" value="WW domain"/>
    <property type="match status" value="2"/>
</dbReference>
<dbReference type="SMART" id="SM00239">
    <property type="entry name" value="C2"/>
    <property type="match status" value="1"/>
</dbReference>
<evidence type="ECO:0000313" key="19">
    <source>
        <dbReference type="Proteomes" id="UP000085678"/>
    </source>
</evidence>
<dbReference type="GO" id="GO:0005737">
    <property type="term" value="C:cytoplasm"/>
    <property type="evidence" value="ECO:0007669"/>
    <property type="project" value="UniProtKB-SubCell"/>
</dbReference>
<evidence type="ECO:0000313" key="20">
    <source>
        <dbReference type="RefSeq" id="XP_013389420.1"/>
    </source>
</evidence>
<dbReference type="InterPro" id="IPR036020">
    <property type="entry name" value="WW_dom_sf"/>
</dbReference>
<feature type="domain" description="C2" evidence="17">
    <location>
        <begin position="751"/>
        <end position="871"/>
    </location>
</feature>
<feature type="coiled-coil region" evidence="15">
    <location>
        <begin position="307"/>
        <end position="379"/>
    </location>
</feature>
<dbReference type="InterPro" id="IPR051105">
    <property type="entry name" value="WWC/KIBRA_Hippo_Reg"/>
</dbReference>
<feature type="domain" description="WW" evidence="18">
    <location>
        <begin position="9"/>
        <end position="42"/>
    </location>
</feature>
<dbReference type="GO" id="GO:0060090">
    <property type="term" value="F:molecular adaptor activity"/>
    <property type="evidence" value="ECO:0007669"/>
    <property type="project" value="TreeGrafter"/>
</dbReference>
<evidence type="ECO:0000256" key="9">
    <source>
        <dbReference type="ARBA" id="ARBA00023015"/>
    </source>
</evidence>
<dbReference type="SUPFAM" id="SSF49562">
    <property type="entry name" value="C2 domain (Calcium/lipid-binding domain, CaLB)"/>
    <property type="match status" value="1"/>
</dbReference>
<dbReference type="GO" id="GO:0016477">
    <property type="term" value="P:cell migration"/>
    <property type="evidence" value="ECO:0007669"/>
    <property type="project" value="TreeGrafter"/>
</dbReference>
<evidence type="ECO:0000256" key="7">
    <source>
        <dbReference type="ARBA" id="ARBA00022553"/>
    </source>
</evidence>
<feature type="compositionally biased region" description="Polar residues" evidence="16">
    <location>
        <begin position="589"/>
        <end position="608"/>
    </location>
</feature>
<keyword evidence="6" id="KW-0963">Cytoplasm</keyword>
<keyword evidence="19" id="KW-1185">Reference proteome</keyword>
<dbReference type="Pfam" id="PF00168">
    <property type="entry name" value="C2"/>
    <property type="match status" value="1"/>
</dbReference>
<dbReference type="STRING" id="7574.A0A1S3HTP9"/>
<sequence length="1344" mass="149823">MPKKRNGEIPIPCGWEVCKDFDGKLFYIDHNTKQTTWIDPRDRYTKPQTFADCVGDELPFGWEESFDPVIGVFYTDHINKTNQIEDPRQQWRHQQEEMLQEYLVTANEDLDAKKEIFQLKQQRLQLAQDEFENLNDALAHWKASRTSLNSNSSVGSTKHDPDLLRADVALAKNRVARLKRELEQIRTEMQYKEQGVETLQQITEKMAGEEGPYNYNISEAQAIMEEITKIQKSLNSGERERHELMQSLARLKEDFLLSKLQSESSPSVSLLSLQYERPSTASQTDVSGEYLDTKMRLAEMTRLRFSYDEARKSVQNLKHKLASVEERMIPGQTESDKDRLLLIQEKEQLLRELRGLSKKGRSQEEILEVRRQVQQLEHDLVMAMDTSSRQIAESGTFARLFRKSPFAKFRRSATSSSPSSSCTKARLKLQEEKNKIIDQLSEATRITTYLESQLKSISLSTLSMSSGSSRGSFGSLGSLGSLSASSKGSLSSLSFTDIYGGHSPCNSETNLQDLHRRVEKLLQGHSISPIHEIQGMTSSAEDINIGGPQGYIPIQGMATAEYLPMQGVASSNEEINMAVPHGYTPKLTIGSQQNVRQSPSAESPLSSIPTPPPVSSFDVGPPPSYEEHMSNMQRQRLIPSSKTGSNIDQSNLLSIQQKSQQQGGGRSGMGPVPSLPLSGLESGSEAVSVPPLSPISESSSGVCNTCNLSGGNTRSVSAAVSDESVAGDSGVFEASIKRRGEFDDAFDLGLECAQVQIRLKYEAVEGQLHIGLEKARNLAAIAALPEKSQICLKAALLPNLTASFATQLSKDINSPKFNETFKVAISESKLRAKTLSVSVCSTTERKDAEVLGCAQVSLADFDPKQVTTRWYNVLSFRFMHQESKRSPSKSSSRSSGNTVADRNSADRVAQLLEKSSAKLQQASMNDESQQSSDSGKDGRVRASSLDASLFRGQISAVSTMKEESSDESTIISSQTSTLTRNQGQDDMDQMKFEITPMSSDDSADEEDTEEEKRDSFVIPDDVDILENYSGAEITESESQFGEGEEEEEEDDFVEDYDADTIKMEDKETNTEGNYKLKNRVGENKRRSHAETMRSRNSCIRRSQTFSPAGGHVNANSYICKLNRSDSDSSMPLYKRAPFQRNTLERRSLRWKKLPGVNSSAATKLRPSPERGSMRTSIDLELDLQASKTKFIHLQDEINRLRDLKKVMEEAKARGESELPSWFTDSEQMQQLLQEADNLLNRPQGSYISRQDQKAERLMRKITKEAHKLRTQEAPDVLSFKEKMAFFTTVNMKVPAIPPEDLDLIGKTPAAKSIKEDEMNKTAAAIAAVAIEEAKQGLKQEVKNK</sequence>
<name>A0A1S3HTP9_LINAN</name>
<evidence type="ECO:0000256" key="11">
    <source>
        <dbReference type="ARBA" id="ARBA00023136"/>
    </source>
</evidence>
<dbReference type="Pfam" id="PF00397">
    <property type="entry name" value="WW"/>
    <property type="match status" value="1"/>
</dbReference>
<dbReference type="GO" id="GO:0006355">
    <property type="term" value="P:regulation of DNA-templated transcription"/>
    <property type="evidence" value="ECO:0007669"/>
    <property type="project" value="TreeGrafter"/>
</dbReference>
<keyword evidence="12" id="KW-0804">Transcription</keyword>
<evidence type="ECO:0000256" key="16">
    <source>
        <dbReference type="SAM" id="MobiDB-lite"/>
    </source>
</evidence>
<dbReference type="InterPro" id="IPR001202">
    <property type="entry name" value="WW_dom"/>
</dbReference>
<evidence type="ECO:0000313" key="21">
    <source>
        <dbReference type="RefSeq" id="XP_013389421.1"/>
    </source>
</evidence>
<dbReference type="SMART" id="SM00456">
    <property type="entry name" value="WW"/>
    <property type="match status" value="2"/>
</dbReference>
<keyword evidence="10 15" id="KW-0175">Coiled coil</keyword>
<comment type="similarity">
    <text evidence="3">Belongs to the WWC family. KIBRA subfamily.</text>
</comment>
<dbReference type="PROSITE" id="PS01159">
    <property type="entry name" value="WW_DOMAIN_1"/>
    <property type="match status" value="1"/>
</dbReference>
<feature type="compositionally biased region" description="Pro residues" evidence="16">
    <location>
        <begin position="609"/>
        <end position="624"/>
    </location>
</feature>
<proteinExistence type="inferred from homology"/>
<feature type="compositionally biased region" description="Acidic residues" evidence="16">
    <location>
        <begin position="1042"/>
        <end position="1058"/>
    </location>
</feature>
<evidence type="ECO:0000256" key="5">
    <source>
        <dbReference type="ARBA" id="ARBA00022475"/>
    </source>
</evidence>
<dbReference type="KEGG" id="lak:106158099"/>
<dbReference type="GeneID" id="106158099"/>
<evidence type="ECO:0000259" key="17">
    <source>
        <dbReference type="PROSITE" id="PS50004"/>
    </source>
</evidence>
<evidence type="ECO:0000256" key="15">
    <source>
        <dbReference type="SAM" id="Coils"/>
    </source>
</evidence>
<feature type="domain" description="WW" evidence="18">
    <location>
        <begin position="56"/>
        <end position="89"/>
    </location>
</feature>
<organism evidence="19 20">
    <name type="scientific">Lingula anatina</name>
    <name type="common">Brachiopod</name>
    <name type="synonym">Lingula unguis</name>
    <dbReference type="NCBI Taxonomy" id="7574"/>
    <lineage>
        <taxon>Eukaryota</taxon>
        <taxon>Metazoa</taxon>
        <taxon>Spiralia</taxon>
        <taxon>Lophotrochozoa</taxon>
        <taxon>Brachiopoda</taxon>
        <taxon>Linguliformea</taxon>
        <taxon>Lingulata</taxon>
        <taxon>Lingulida</taxon>
        <taxon>Linguloidea</taxon>
        <taxon>Lingulidae</taxon>
        <taxon>Lingula</taxon>
    </lineage>
</organism>
<dbReference type="Pfam" id="PF25802">
    <property type="entry name" value="WWC1"/>
    <property type="match status" value="2"/>
</dbReference>
<feature type="compositionally biased region" description="Low complexity" evidence="16">
    <location>
        <begin position="967"/>
        <end position="977"/>
    </location>
</feature>
<dbReference type="CDD" id="cd00201">
    <property type="entry name" value="WW"/>
    <property type="match status" value="1"/>
</dbReference>
<dbReference type="Proteomes" id="UP000085678">
    <property type="component" value="Unplaced"/>
</dbReference>
<feature type="compositionally biased region" description="Basic and acidic residues" evidence="16">
    <location>
        <begin position="1079"/>
        <end position="1093"/>
    </location>
</feature>
<dbReference type="GO" id="GO:0016324">
    <property type="term" value="C:apical plasma membrane"/>
    <property type="evidence" value="ECO:0007669"/>
    <property type="project" value="UniProtKB-SubCell"/>
</dbReference>
<feature type="region of interest" description="Disordered" evidence="16">
    <location>
        <begin position="655"/>
        <end position="700"/>
    </location>
</feature>
<evidence type="ECO:0000256" key="14">
    <source>
        <dbReference type="ARBA" id="ARBA00025969"/>
    </source>
</evidence>
<dbReference type="RefSeq" id="XP_013389421.1">
    <property type="nucleotide sequence ID" value="XM_013533967.1"/>
</dbReference>
<dbReference type="InterPro" id="IPR057747">
    <property type="entry name" value="WWC1_hairpin"/>
</dbReference>
<evidence type="ECO:0000256" key="6">
    <source>
        <dbReference type="ARBA" id="ARBA00022490"/>
    </source>
</evidence>
<keyword evidence="8" id="KW-0677">Repeat</keyword>
<evidence type="ECO:0000256" key="1">
    <source>
        <dbReference type="ARBA" id="ARBA00004221"/>
    </source>
</evidence>
<feature type="compositionally biased region" description="Low complexity" evidence="16">
    <location>
        <begin position="669"/>
        <end position="684"/>
    </location>
</feature>